<dbReference type="STRING" id="1121325.SAMN04515677_10833"/>
<keyword evidence="2" id="KW-1133">Transmembrane helix</keyword>
<dbReference type="Pfam" id="PF04914">
    <property type="entry name" value="DltD"/>
    <property type="match status" value="1"/>
</dbReference>
<keyword evidence="1" id="KW-1003">Cell membrane</keyword>
<sequence length="396" mass="46011">MKKSIYLIMPLVVGGIFLFGLNKFLDSSIDQMLKEKDLKPIMNDALSDVKDKGIIANNHFLKNKDIMMLGSSEFSHQTKQHPAYYFNTNRSKNEAITIGRAFSQNLQDATILGSFDPSIKDKKVTLFVSMQWFMDRWGVTPHHYQTRFSPTQFYAFLNNPNISSENKIKFADRSSELLADSEDYKSEAVYAKLYNSDTFLAKSEKVLLKPYFEFRKYIVGLKEKGTLFKKLVRLDAKKAPVKGEPIDWRKEEEEAIKEAKKRVGNNELCIDKGYYKYNFGDNLHKLEGRDKNVNLLEGREFEDYQLTLDVCNDLGIKPVIVLIPGMDKFYNMTGISTEERHEFYDKAGNLAKDHGFEVIDLREKETEKYYLRDVMHLGTKGWVDVCEKLFKEFNQQ</sequence>
<name>A0A1G9RZP4_9FIRM</name>
<evidence type="ECO:0000256" key="1">
    <source>
        <dbReference type="PIRNR" id="PIRNR021438"/>
    </source>
</evidence>
<proteinExistence type="inferred from homology"/>
<accession>A0A1G9RZP4</accession>
<dbReference type="AlphaFoldDB" id="A0A1G9RZP4"/>
<evidence type="ECO:0000313" key="4">
    <source>
        <dbReference type="Proteomes" id="UP000199068"/>
    </source>
</evidence>
<organism evidence="3 4">
    <name type="scientific">Romboutsia lituseburensis DSM 797</name>
    <dbReference type="NCBI Taxonomy" id="1121325"/>
    <lineage>
        <taxon>Bacteria</taxon>
        <taxon>Bacillati</taxon>
        <taxon>Bacillota</taxon>
        <taxon>Clostridia</taxon>
        <taxon>Peptostreptococcales</taxon>
        <taxon>Peptostreptococcaceae</taxon>
        <taxon>Romboutsia</taxon>
    </lineage>
</organism>
<dbReference type="UniPathway" id="UPA00556"/>
<dbReference type="RefSeq" id="WP_092727155.1">
    <property type="nucleotide sequence ID" value="NZ_FNGW01000008.1"/>
</dbReference>
<comment type="similarity">
    <text evidence="1">Belongs to the DltD family.</text>
</comment>
<keyword evidence="2" id="KW-0812">Transmembrane</keyword>
<dbReference type="Proteomes" id="UP000199068">
    <property type="component" value="Unassembled WGS sequence"/>
</dbReference>
<keyword evidence="1 2" id="KW-0472">Membrane</keyword>
<feature type="transmembrane region" description="Helical" evidence="2">
    <location>
        <begin position="6"/>
        <end position="25"/>
    </location>
</feature>
<dbReference type="PIRSF" id="PIRSF021438">
    <property type="entry name" value="DltD"/>
    <property type="match status" value="1"/>
</dbReference>
<dbReference type="SUPFAM" id="SSF52266">
    <property type="entry name" value="SGNH hydrolase"/>
    <property type="match status" value="1"/>
</dbReference>
<keyword evidence="4" id="KW-1185">Reference proteome</keyword>
<dbReference type="InterPro" id="IPR006998">
    <property type="entry name" value="DltD"/>
</dbReference>
<protein>
    <recommendedName>
        <fullName evidence="1">Protein DltD</fullName>
    </recommendedName>
</protein>
<dbReference type="GO" id="GO:0005886">
    <property type="term" value="C:plasma membrane"/>
    <property type="evidence" value="ECO:0007669"/>
    <property type="project" value="UniProtKB-UniRule"/>
</dbReference>
<evidence type="ECO:0000256" key="2">
    <source>
        <dbReference type="SAM" id="Phobius"/>
    </source>
</evidence>
<dbReference type="GO" id="GO:0070395">
    <property type="term" value="P:lipoteichoic acid biosynthetic process"/>
    <property type="evidence" value="ECO:0007669"/>
    <property type="project" value="UniProtKB-UniRule"/>
</dbReference>
<dbReference type="PANTHER" id="PTHR40039:SF1">
    <property type="entry name" value="PROTEIN DLTD"/>
    <property type="match status" value="1"/>
</dbReference>
<reference evidence="3 4" key="1">
    <citation type="submission" date="2016-10" db="EMBL/GenBank/DDBJ databases">
        <authorList>
            <person name="de Groot N.N."/>
        </authorList>
    </citation>
    <scope>NUCLEOTIDE SEQUENCE [LARGE SCALE GENOMIC DNA]</scope>
    <source>
        <strain evidence="3 4">DSM 797</strain>
    </source>
</reference>
<dbReference type="NCBIfam" id="TIGR04092">
    <property type="entry name" value="LTA_DltD"/>
    <property type="match status" value="1"/>
</dbReference>
<gene>
    <name evidence="3" type="ORF">SAMN04515677_10833</name>
</gene>
<dbReference type="EMBL" id="FNGW01000008">
    <property type="protein sequence ID" value="SDM28729.1"/>
    <property type="molecule type" value="Genomic_DNA"/>
</dbReference>
<comment type="pathway">
    <text evidence="1">Cell wall biogenesis; lipoteichoic acid biosynthesis.</text>
</comment>
<dbReference type="InterPro" id="IPR023896">
    <property type="entry name" value="LTA_DltD"/>
</dbReference>
<dbReference type="PANTHER" id="PTHR40039">
    <property type="entry name" value="PROTEIN DLTD"/>
    <property type="match status" value="1"/>
</dbReference>
<evidence type="ECO:0000313" key="3">
    <source>
        <dbReference type="EMBL" id="SDM28729.1"/>
    </source>
</evidence>